<dbReference type="SMART" id="SM00854">
    <property type="entry name" value="PGA_cap"/>
    <property type="match status" value="1"/>
</dbReference>
<evidence type="ECO:0000256" key="2">
    <source>
        <dbReference type="SAM" id="MobiDB-lite"/>
    </source>
</evidence>
<evidence type="ECO:0000259" key="3">
    <source>
        <dbReference type="SMART" id="SM00854"/>
    </source>
</evidence>
<proteinExistence type="inferred from homology"/>
<dbReference type="CDD" id="cd07381">
    <property type="entry name" value="MPP_CapA"/>
    <property type="match status" value="1"/>
</dbReference>
<dbReference type="SUPFAM" id="SSF56300">
    <property type="entry name" value="Metallo-dependent phosphatases"/>
    <property type="match status" value="1"/>
</dbReference>
<dbReference type="Gene3D" id="3.30.1380.10">
    <property type="match status" value="1"/>
</dbReference>
<dbReference type="PANTHER" id="PTHR33393">
    <property type="entry name" value="POLYGLUTAMINE SYNTHESIS ACCESSORY PROTEIN RV0574C-RELATED"/>
    <property type="match status" value="1"/>
</dbReference>
<dbReference type="InterPro" id="IPR039561">
    <property type="entry name" value="Peptidase_M15C"/>
</dbReference>
<keyword evidence="5" id="KW-1185">Reference proteome</keyword>
<protein>
    <submittedName>
        <fullName evidence="4">CapA family protein</fullName>
    </submittedName>
</protein>
<comment type="similarity">
    <text evidence="1">Belongs to the CapA family.</text>
</comment>
<evidence type="ECO:0000313" key="4">
    <source>
        <dbReference type="EMBL" id="MDZ5660444.1"/>
    </source>
</evidence>
<dbReference type="InterPro" id="IPR009045">
    <property type="entry name" value="Zn_M74/Hedgehog-like"/>
</dbReference>
<organism evidence="4 5">
    <name type="scientific">Nocardioides renjunii</name>
    <dbReference type="NCBI Taxonomy" id="3095075"/>
    <lineage>
        <taxon>Bacteria</taxon>
        <taxon>Bacillati</taxon>
        <taxon>Actinomycetota</taxon>
        <taxon>Actinomycetes</taxon>
        <taxon>Propionibacteriales</taxon>
        <taxon>Nocardioidaceae</taxon>
        <taxon>Nocardioides</taxon>
    </lineage>
</organism>
<comment type="caution">
    <text evidence="4">The sequence shown here is derived from an EMBL/GenBank/DDBJ whole genome shotgun (WGS) entry which is preliminary data.</text>
</comment>
<feature type="region of interest" description="Disordered" evidence="2">
    <location>
        <begin position="561"/>
        <end position="584"/>
    </location>
</feature>
<gene>
    <name evidence="4" type="ORF">SFC79_01600</name>
</gene>
<dbReference type="Pfam" id="PF13539">
    <property type="entry name" value="Peptidase_M15_4"/>
    <property type="match status" value="1"/>
</dbReference>
<feature type="compositionally biased region" description="Pro residues" evidence="2">
    <location>
        <begin position="563"/>
        <end position="573"/>
    </location>
</feature>
<dbReference type="InterPro" id="IPR019079">
    <property type="entry name" value="Capsule_synth_CapA"/>
</dbReference>
<dbReference type="RefSeq" id="WP_322422966.1">
    <property type="nucleotide sequence ID" value="NZ_JAXQPW010000001.1"/>
</dbReference>
<dbReference type="InterPro" id="IPR029052">
    <property type="entry name" value="Metallo-depent_PP-like"/>
</dbReference>
<dbReference type="Pfam" id="PF09587">
    <property type="entry name" value="PGA_cap"/>
    <property type="match status" value="1"/>
</dbReference>
<dbReference type="Gene3D" id="3.60.21.10">
    <property type="match status" value="1"/>
</dbReference>
<sequence>MDVRAWGGAAVAALALVACSSSPPGDSRTGPVPPQELADDAVATPASPRITLAFAGDVHFEAQLQRLLPRQGALGPVSRAFKRADVAMVNLETPVTDHPTRDPKELEAPGNRYHFRTSPQALDVLADAGVDVVSVANNHAGDYGQAGLADTLAAGRAKGVAMVGAGRDLDDAFTPHRVSVDGVDVAFLAADAVFREGRSRVWAAGADTPGLAAARETRPDALLAAVEAAADAGDVVVVYLHWGLEQQACPSQRQRLLARNLADAGADVVVGSHSHVVGGSGWSGDTYVGYGLGNFLWYHDRQPGTGVLTLTVDRDGVVGDAWAPARIAPGGKPRPLTGTARSAAVAAWQDRRRCTGLAATRGEAQAEDPAYSSTIQRIDADLRRRMRTSHGPGCPVPLRDLRYLRMTHRDFDGRARTGEMVVHRRFARGVTGVFRDLYDAGWPIARMRLVDDYGGDDDRSMAANNSSGFNCRRVAGQQSWSDHAYGAAIDLNPVQNPYVRPGSIAPPAGRRYATIDRGSSAPVPPGVIRVEDLPVEAFARLGWGWGGYWVSSKDWQHVAAPVRPAPSRPAPPPRRARPAGRGTG</sequence>
<accession>A0ABU5K7J5</accession>
<dbReference type="EMBL" id="JAXQPW010000001">
    <property type="protein sequence ID" value="MDZ5660444.1"/>
    <property type="molecule type" value="Genomic_DNA"/>
</dbReference>
<dbReference type="InterPro" id="IPR052169">
    <property type="entry name" value="CW_Biosynth-Accessory"/>
</dbReference>
<evidence type="ECO:0000313" key="5">
    <source>
        <dbReference type="Proteomes" id="UP001291999"/>
    </source>
</evidence>
<dbReference type="PANTHER" id="PTHR33393:SF13">
    <property type="entry name" value="PGA BIOSYNTHESIS PROTEIN CAPA"/>
    <property type="match status" value="1"/>
</dbReference>
<feature type="domain" description="Capsule synthesis protein CapA" evidence="3">
    <location>
        <begin position="51"/>
        <end position="299"/>
    </location>
</feature>
<dbReference type="PROSITE" id="PS51257">
    <property type="entry name" value="PROKAR_LIPOPROTEIN"/>
    <property type="match status" value="1"/>
</dbReference>
<name>A0ABU5K7J5_9ACTN</name>
<dbReference type="Proteomes" id="UP001291999">
    <property type="component" value="Unassembled WGS sequence"/>
</dbReference>
<dbReference type="SUPFAM" id="SSF55166">
    <property type="entry name" value="Hedgehog/DD-peptidase"/>
    <property type="match status" value="1"/>
</dbReference>
<evidence type="ECO:0000256" key="1">
    <source>
        <dbReference type="ARBA" id="ARBA00005662"/>
    </source>
</evidence>
<reference evidence="4 5" key="1">
    <citation type="submission" date="2023-11" db="EMBL/GenBank/DDBJ databases">
        <title>Novel species in genus Nocardioides.</title>
        <authorList>
            <person name="Zhou H."/>
        </authorList>
    </citation>
    <scope>NUCLEOTIDE SEQUENCE [LARGE SCALE GENOMIC DNA]</scope>
    <source>
        <strain evidence="4 5">S-58</strain>
    </source>
</reference>